<comment type="caution">
    <text evidence="1">The sequence shown here is derived from an EMBL/GenBank/DDBJ whole genome shotgun (WGS) entry which is preliminary data.</text>
</comment>
<dbReference type="EMBL" id="CM056814">
    <property type="protein sequence ID" value="KAJ8626881.1"/>
    <property type="molecule type" value="Genomic_DNA"/>
</dbReference>
<reference evidence="1 2" key="1">
    <citation type="journal article" date="2022" name="Hortic Res">
        <title>A haplotype resolved chromosomal level avocado genome allows analysis of novel avocado genes.</title>
        <authorList>
            <person name="Nath O."/>
            <person name="Fletcher S.J."/>
            <person name="Hayward A."/>
            <person name="Shaw L.M."/>
            <person name="Masouleh A.K."/>
            <person name="Furtado A."/>
            <person name="Henry R.J."/>
            <person name="Mitter N."/>
        </authorList>
    </citation>
    <scope>NUCLEOTIDE SEQUENCE [LARGE SCALE GENOMIC DNA]</scope>
    <source>
        <strain evidence="2">cv. Hass</strain>
    </source>
</reference>
<dbReference type="Proteomes" id="UP001234297">
    <property type="component" value="Chromosome 6"/>
</dbReference>
<gene>
    <name evidence="1" type="ORF">MRB53_020188</name>
</gene>
<proteinExistence type="predicted"/>
<name>A0ACC2L0G6_PERAE</name>
<evidence type="ECO:0000313" key="2">
    <source>
        <dbReference type="Proteomes" id="UP001234297"/>
    </source>
</evidence>
<protein>
    <submittedName>
        <fullName evidence="1">Uncharacterized protein</fullName>
    </submittedName>
</protein>
<evidence type="ECO:0000313" key="1">
    <source>
        <dbReference type="EMBL" id="KAJ8626881.1"/>
    </source>
</evidence>
<accession>A0ACC2L0G6</accession>
<organism evidence="1 2">
    <name type="scientific">Persea americana</name>
    <name type="common">Avocado</name>
    <dbReference type="NCBI Taxonomy" id="3435"/>
    <lineage>
        <taxon>Eukaryota</taxon>
        <taxon>Viridiplantae</taxon>
        <taxon>Streptophyta</taxon>
        <taxon>Embryophyta</taxon>
        <taxon>Tracheophyta</taxon>
        <taxon>Spermatophyta</taxon>
        <taxon>Magnoliopsida</taxon>
        <taxon>Magnoliidae</taxon>
        <taxon>Laurales</taxon>
        <taxon>Lauraceae</taxon>
        <taxon>Persea</taxon>
    </lineage>
</organism>
<sequence>MQWPLGDIEASQSRGKGFLMADGTTVNGVDPIFDPMMNGISKEHPDFEQHEKVSALERKIADLEDEKISMIQENKQQKEKIKLMTLEIDGFKKSKEEMAERLEKMQAEIDGSEDDKKALKVIAARASELETEVFRLQHDLQSSMSECEDNRADLEKLTGESEALKQRNREKDSKIDDLEKEKDFAILQMKKSEAETGKRVRLLQEEVKALVSTNEKLEKAKKDVETLKSSLEGKLKQSEEKSKETDRIIKDLNQKNKLMEARLADYAEEKAEMEKTILEMEKELEKEDVMEESADGGRRGFKFQWPVAAAASTVTIGAAVAMICLRNARQK</sequence>
<keyword evidence="2" id="KW-1185">Reference proteome</keyword>